<sequence length="160" mass="18078">MKYCLAQPEDAATVHDLMLQAFSVYRDSVPPSSALDETIESIMQSLKHGKEAVILYVENKPVAMARFTLEETSLYFYRLSVIPAFQGKGMAKQLIQWLETYAKECGKESLSCKVRMSVSRNIALYESMGFYIEEKEIVHRGGVDIPVVNMKKEILKGVMA</sequence>
<accession>A0A0B6ABF7</accession>
<dbReference type="CDD" id="cd04301">
    <property type="entry name" value="NAT_SF"/>
    <property type="match status" value="1"/>
</dbReference>
<dbReference type="PROSITE" id="PS51186">
    <property type="entry name" value="GNAT"/>
    <property type="match status" value="1"/>
</dbReference>
<evidence type="ECO:0000313" key="4">
    <source>
        <dbReference type="Proteomes" id="UP000031829"/>
    </source>
</evidence>
<evidence type="ECO:0000313" key="3">
    <source>
        <dbReference type="EMBL" id="AJI20871.1"/>
    </source>
</evidence>
<dbReference type="Pfam" id="PF00583">
    <property type="entry name" value="Acetyltransf_1"/>
    <property type="match status" value="1"/>
</dbReference>
<dbReference type="KEGG" id="bmeg:BG04_896"/>
<keyword evidence="2" id="KW-0012">Acyltransferase</keyword>
<dbReference type="Proteomes" id="UP000031829">
    <property type="component" value="Chromosome"/>
</dbReference>
<dbReference type="InterPro" id="IPR000182">
    <property type="entry name" value="GNAT_dom"/>
</dbReference>
<reference evidence="3 4" key="1">
    <citation type="journal article" date="2015" name="Genome Announc.">
        <title>Complete genome sequences for 35 biothreat assay-relevant bacillus species.</title>
        <authorList>
            <person name="Johnson S.L."/>
            <person name="Daligault H.E."/>
            <person name="Davenport K.W."/>
            <person name="Jaissle J."/>
            <person name="Frey K.G."/>
            <person name="Ladner J.T."/>
            <person name="Broomall S.M."/>
            <person name="Bishop-Lilly K.A."/>
            <person name="Bruce D.C."/>
            <person name="Gibbons H.S."/>
            <person name="Coyne S.R."/>
            <person name="Lo C.C."/>
            <person name="Meincke L."/>
            <person name="Munk A.C."/>
            <person name="Koroleva G.I."/>
            <person name="Rosenzweig C.N."/>
            <person name="Palacios G.F."/>
            <person name="Redden C.L."/>
            <person name="Minogue T.D."/>
            <person name="Chain P.S."/>
        </authorList>
    </citation>
    <scope>NUCLEOTIDE SEQUENCE [LARGE SCALE GENOMIC DNA]</scope>
    <source>
        <strain evidence="4">ATCC 14581 / DSM 32 / JCM 2506 / NBRC 15308 / NCIMB 9376 / NCTC 10342 / NRRL B-14308 / VKM B-512</strain>
    </source>
</reference>
<dbReference type="InterPro" id="IPR016181">
    <property type="entry name" value="Acyl_CoA_acyltransferase"/>
</dbReference>
<dbReference type="Gene3D" id="3.40.630.30">
    <property type="match status" value="1"/>
</dbReference>
<dbReference type="AlphaFoldDB" id="A0A0B6ABF7"/>
<dbReference type="GO" id="GO:0016747">
    <property type="term" value="F:acyltransferase activity, transferring groups other than amino-acyl groups"/>
    <property type="evidence" value="ECO:0007669"/>
    <property type="project" value="InterPro"/>
</dbReference>
<dbReference type="HOGENOM" id="CLU_117133_0_0_9"/>
<gene>
    <name evidence="3" type="ORF">BG04_896</name>
</gene>
<dbReference type="PANTHER" id="PTHR43877:SF2">
    <property type="entry name" value="AMINOALKYLPHOSPHONATE N-ACETYLTRANSFERASE-RELATED"/>
    <property type="match status" value="1"/>
</dbReference>
<dbReference type="InterPro" id="IPR050832">
    <property type="entry name" value="Bact_Acetyltransf"/>
</dbReference>
<dbReference type="SUPFAM" id="SSF55729">
    <property type="entry name" value="Acyl-CoA N-acyltransferases (Nat)"/>
    <property type="match status" value="1"/>
</dbReference>
<evidence type="ECO:0000256" key="1">
    <source>
        <dbReference type="ARBA" id="ARBA00022679"/>
    </source>
</evidence>
<dbReference type="RefSeq" id="WP_016765270.1">
    <property type="nucleotide sequence ID" value="NZ_BCVB01000001.1"/>
</dbReference>
<dbReference type="EMBL" id="CP009920">
    <property type="protein sequence ID" value="AJI20871.1"/>
    <property type="molecule type" value="Genomic_DNA"/>
</dbReference>
<evidence type="ECO:0000256" key="2">
    <source>
        <dbReference type="ARBA" id="ARBA00023315"/>
    </source>
</evidence>
<proteinExistence type="predicted"/>
<organism evidence="3 4">
    <name type="scientific">Priestia megaterium (strain ATCC 14581 / DSM 32 / CCUG 1817 / JCM 2506 / NBRC 15308 / NCIMB 9376 / NCTC 10342 / NRRL B-14308 / VKM B-512 / Ford 19)</name>
    <name type="common">Bacillus megaterium</name>
    <dbReference type="NCBI Taxonomy" id="1348623"/>
    <lineage>
        <taxon>Bacteria</taxon>
        <taxon>Bacillati</taxon>
        <taxon>Bacillota</taxon>
        <taxon>Bacilli</taxon>
        <taxon>Bacillales</taxon>
        <taxon>Bacillaceae</taxon>
        <taxon>Priestia</taxon>
    </lineage>
</organism>
<name>A0A0B6ABF7_PRIM2</name>
<protein>
    <submittedName>
        <fullName evidence="3">Acetyltransferase domain protein</fullName>
    </submittedName>
</protein>
<dbReference type="PANTHER" id="PTHR43877">
    <property type="entry name" value="AMINOALKYLPHOSPHONATE N-ACETYLTRANSFERASE-RELATED-RELATED"/>
    <property type="match status" value="1"/>
</dbReference>
<dbReference type="GeneID" id="93644379"/>
<keyword evidence="1 3" id="KW-0808">Transferase</keyword>